<dbReference type="AlphaFoldDB" id="A0A919UGG5"/>
<name>A0A919UGG5_9ACTN</name>
<feature type="transmembrane region" description="Helical" evidence="2">
    <location>
        <begin position="6"/>
        <end position="27"/>
    </location>
</feature>
<keyword evidence="2" id="KW-0812">Transmembrane</keyword>
<protein>
    <submittedName>
        <fullName evidence="3">Uncharacterized protein</fullName>
    </submittedName>
</protein>
<evidence type="ECO:0000256" key="1">
    <source>
        <dbReference type="SAM" id="MobiDB-lite"/>
    </source>
</evidence>
<evidence type="ECO:0000256" key="2">
    <source>
        <dbReference type="SAM" id="Phobius"/>
    </source>
</evidence>
<gene>
    <name evidence="3" type="ORF">Dsi01nite_076890</name>
</gene>
<keyword evidence="2" id="KW-0472">Membrane</keyword>
<reference evidence="3" key="1">
    <citation type="submission" date="2021-01" db="EMBL/GenBank/DDBJ databases">
        <title>Whole genome shotgun sequence of Dactylosporangium siamense NBRC 106093.</title>
        <authorList>
            <person name="Komaki H."/>
            <person name="Tamura T."/>
        </authorList>
    </citation>
    <scope>NUCLEOTIDE SEQUENCE</scope>
    <source>
        <strain evidence="3">NBRC 106093</strain>
    </source>
</reference>
<evidence type="ECO:0000313" key="3">
    <source>
        <dbReference type="EMBL" id="GIG49648.1"/>
    </source>
</evidence>
<keyword evidence="2" id="KW-1133">Transmembrane helix</keyword>
<proteinExistence type="predicted"/>
<accession>A0A919UGG5</accession>
<feature type="transmembrane region" description="Helical" evidence="2">
    <location>
        <begin position="53"/>
        <end position="71"/>
    </location>
</feature>
<sequence>MLWQMTFLSPLPVWTWPLVALGGRLAYHLLKPLRKEIDVPAWPWCGRCSARRAVRIVIAAGVILTGLLSAVMLGERVRGQERLVSIAVIAIGLAAGIVLIARSNRSYLAGVRVSPDGLWLELPRAHPGFVEALRSQPMPRYPMPPGFTVPAEAALWQAPLPPARSAPEQPTQRSTHQPAEPPHGWASPSG</sequence>
<dbReference type="EMBL" id="BONQ01000122">
    <property type="protein sequence ID" value="GIG49648.1"/>
    <property type="molecule type" value="Genomic_DNA"/>
</dbReference>
<feature type="transmembrane region" description="Helical" evidence="2">
    <location>
        <begin position="83"/>
        <end position="101"/>
    </location>
</feature>
<keyword evidence="4" id="KW-1185">Reference proteome</keyword>
<evidence type="ECO:0000313" key="4">
    <source>
        <dbReference type="Proteomes" id="UP000660611"/>
    </source>
</evidence>
<feature type="compositionally biased region" description="Polar residues" evidence="1">
    <location>
        <begin position="168"/>
        <end position="177"/>
    </location>
</feature>
<organism evidence="3 4">
    <name type="scientific">Dactylosporangium siamense</name>
    <dbReference type="NCBI Taxonomy" id="685454"/>
    <lineage>
        <taxon>Bacteria</taxon>
        <taxon>Bacillati</taxon>
        <taxon>Actinomycetota</taxon>
        <taxon>Actinomycetes</taxon>
        <taxon>Micromonosporales</taxon>
        <taxon>Micromonosporaceae</taxon>
        <taxon>Dactylosporangium</taxon>
    </lineage>
</organism>
<feature type="region of interest" description="Disordered" evidence="1">
    <location>
        <begin position="158"/>
        <end position="190"/>
    </location>
</feature>
<dbReference type="Proteomes" id="UP000660611">
    <property type="component" value="Unassembled WGS sequence"/>
</dbReference>
<comment type="caution">
    <text evidence="3">The sequence shown here is derived from an EMBL/GenBank/DDBJ whole genome shotgun (WGS) entry which is preliminary data.</text>
</comment>